<comment type="caution">
    <text evidence="1">The sequence shown here is derived from an EMBL/GenBank/DDBJ whole genome shotgun (WGS) entry which is preliminary data.</text>
</comment>
<dbReference type="EMBL" id="ACJY01000100">
    <property type="protein sequence ID" value="EFE85911.1"/>
    <property type="molecule type" value="Genomic_DNA"/>
</dbReference>
<accession>D4CXL4</accession>
<dbReference type="AlphaFoldDB" id="D4CXL4"/>
<dbReference type="STRING" id="546275.FUSPEROL_02175"/>
<dbReference type="GeneID" id="78420344"/>
<reference evidence="1 2" key="1">
    <citation type="submission" date="2010-02" db="EMBL/GenBank/DDBJ databases">
        <authorList>
            <person name="Weinstock G."/>
            <person name="Sodergren E."/>
            <person name="Clifton S."/>
            <person name="Fulton L."/>
            <person name="Fulton B."/>
            <person name="Courtney L."/>
            <person name="Fronick C."/>
            <person name="Harrison M."/>
            <person name="Strong C."/>
            <person name="Farmer C."/>
            <person name="Delahaunty K."/>
            <person name="Markovic C."/>
            <person name="Hall O."/>
            <person name="Minx P."/>
            <person name="Tomlinson C."/>
            <person name="Mitreva M."/>
            <person name="Nelson J."/>
            <person name="Hou S."/>
            <person name="Wollam A."/>
            <person name="Pepin K.H."/>
            <person name="Johnson M."/>
            <person name="Bhonagiri V."/>
            <person name="Zhang X."/>
            <person name="Suruliraj S."/>
            <person name="Warren W."/>
            <person name="Chinwalla A."/>
            <person name="Mardis E.R."/>
            <person name="Wilson R.K."/>
        </authorList>
    </citation>
    <scope>NUCLEOTIDE SEQUENCE [LARGE SCALE GENOMIC DNA]</scope>
    <source>
        <strain evidence="1 2">ATCC 33693</strain>
    </source>
</reference>
<sequence length="399" mass="49247">MFEKEFQKFKGSYVILDNNERKHLETDYVKNSNLLIIFIKNKKLMISLKNFKRKTKIKDFFEEKINLFYDYNLKQLSFIIFLIENSEKFIIENNYLFFKNIFENDIFYDLKTKKILTNKIEFFKIYMKSCIYIIIERKRIKFFNKLMDKKYELFNKNNFEKLSNTFLFFINYKTKKAFLFDNGDKYEFKIKNIDILKNIKDEDMYFYIKGFYLLIKTNNKLLKLNIKTGNLIEYNDFPEDAFINQLDLIETNNEKELFLFDYRQDNYYYFFNKKFYKLKKIDDSRSCNYNKIFKINHKNNLLIDKNNFYIIQNDTGFKFELQMRFFSTKVNFIDKKFVAIDKEIDYKFNVIIFENKIYLVTDGFKFINFKNEKDLYKKLKNNKIELQKESNKIKFLLNI</sequence>
<organism evidence="1 2">
    <name type="scientific">Fusobacterium periodonticum ATCC 33693</name>
    <dbReference type="NCBI Taxonomy" id="546275"/>
    <lineage>
        <taxon>Bacteria</taxon>
        <taxon>Fusobacteriati</taxon>
        <taxon>Fusobacteriota</taxon>
        <taxon>Fusobacteriia</taxon>
        <taxon>Fusobacteriales</taxon>
        <taxon>Fusobacteriaceae</taxon>
        <taxon>Fusobacterium</taxon>
    </lineage>
</organism>
<gene>
    <name evidence="1" type="ORF">FUSPEROL_02175</name>
</gene>
<protein>
    <submittedName>
        <fullName evidence="1">Uncharacterized protein</fullName>
    </submittedName>
</protein>
<evidence type="ECO:0000313" key="1">
    <source>
        <dbReference type="EMBL" id="EFE85911.1"/>
    </source>
</evidence>
<name>D4CXL4_9FUSO</name>
<dbReference type="RefSeq" id="WP_005975016.1">
    <property type="nucleotide sequence ID" value="NZ_GG665898.1"/>
</dbReference>
<evidence type="ECO:0000313" key="2">
    <source>
        <dbReference type="Proteomes" id="UP000003748"/>
    </source>
</evidence>
<proteinExistence type="predicted"/>
<dbReference type="HOGENOM" id="CLU_690298_0_0_0"/>
<dbReference type="Proteomes" id="UP000003748">
    <property type="component" value="Unassembled WGS sequence"/>
</dbReference>